<organism evidence="1 2">
    <name type="scientific">Cryptolaemus montrouzieri</name>
    <dbReference type="NCBI Taxonomy" id="559131"/>
    <lineage>
        <taxon>Eukaryota</taxon>
        <taxon>Metazoa</taxon>
        <taxon>Ecdysozoa</taxon>
        <taxon>Arthropoda</taxon>
        <taxon>Hexapoda</taxon>
        <taxon>Insecta</taxon>
        <taxon>Pterygota</taxon>
        <taxon>Neoptera</taxon>
        <taxon>Endopterygota</taxon>
        <taxon>Coleoptera</taxon>
        <taxon>Polyphaga</taxon>
        <taxon>Cucujiformia</taxon>
        <taxon>Coccinelloidea</taxon>
        <taxon>Coccinellidae</taxon>
        <taxon>Scymninae</taxon>
        <taxon>Scymnini</taxon>
        <taxon>Cryptolaemus</taxon>
    </lineage>
</organism>
<dbReference type="EMBL" id="JABFTP020000021">
    <property type="protein sequence ID" value="KAL3269229.1"/>
    <property type="molecule type" value="Genomic_DNA"/>
</dbReference>
<comment type="caution">
    <text evidence="1">The sequence shown here is derived from an EMBL/GenBank/DDBJ whole genome shotgun (WGS) entry which is preliminary data.</text>
</comment>
<protein>
    <submittedName>
        <fullName evidence="1">Uncharacterized protein</fullName>
    </submittedName>
</protein>
<dbReference type="AlphaFoldDB" id="A0ABD2MS04"/>
<dbReference type="Proteomes" id="UP001516400">
    <property type="component" value="Unassembled WGS sequence"/>
</dbReference>
<keyword evidence="2" id="KW-1185">Reference proteome</keyword>
<reference evidence="1 2" key="1">
    <citation type="journal article" date="2021" name="BMC Biol.">
        <title>Horizontally acquired antibacterial genes associated with adaptive radiation of ladybird beetles.</title>
        <authorList>
            <person name="Li H.S."/>
            <person name="Tang X.F."/>
            <person name="Huang Y.H."/>
            <person name="Xu Z.Y."/>
            <person name="Chen M.L."/>
            <person name="Du X.Y."/>
            <person name="Qiu B.Y."/>
            <person name="Chen P.T."/>
            <person name="Zhang W."/>
            <person name="Slipinski A."/>
            <person name="Escalona H.E."/>
            <person name="Waterhouse R.M."/>
            <person name="Zwick A."/>
            <person name="Pang H."/>
        </authorList>
    </citation>
    <scope>NUCLEOTIDE SEQUENCE [LARGE SCALE GENOMIC DNA]</scope>
    <source>
        <strain evidence="1">SYSU2018</strain>
    </source>
</reference>
<name>A0ABD2MS04_9CUCU</name>
<accession>A0ABD2MS04</accession>
<gene>
    <name evidence="1" type="ORF">HHI36_008310</name>
</gene>
<proteinExistence type="predicted"/>
<evidence type="ECO:0000313" key="2">
    <source>
        <dbReference type="Proteomes" id="UP001516400"/>
    </source>
</evidence>
<evidence type="ECO:0000313" key="1">
    <source>
        <dbReference type="EMBL" id="KAL3269229.1"/>
    </source>
</evidence>
<sequence length="118" mass="13984">MDIIELLVKHPTFKSHKENFTITYSGTIIVNADSYKVVVKEVSTDQGKQFELIDKYGCLQKFKEQMEILKQQKAANILSYVDYIEKIIKEHGHFPKNQCFLHRKVLHEYMEFTKFLLI</sequence>